<dbReference type="Gene3D" id="3.40.1090.10">
    <property type="entry name" value="Cytosolic phospholipase A2 catalytic domain"/>
    <property type="match status" value="1"/>
</dbReference>
<comment type="caution">
    <text evidence="2">Lacks conserved residue(s) required for the propagation of feature annotation.</text>
</comment>
<comment type="caution">
    <text evidence="4">The sequence shown here is derived from an EMBL/GenBank/DDBJ whole genome shotgun (WGS) entry which is preliminary data.</text>
</comment>
<sequence>MDSAELCIHNHGSIYEALRASMAILGLFKPKKKGGKTTADGGILNNLPMSVAREASGTFVVAVDLSSMSGASSFSTSNSILGVMDEYRADLILQREIAAADVLISPVMTRNINMMGFSSFIDVMNESHEETLGCDLNGVTL</sequence>
<organism evidence="4 5">
    <name type="scientific">Mesotoga prima</name>
    <dbReference type="NCBI Taxonomy" id="1184387"/>
    <lineage>
        <taxon>Bacteria</taxon>
        <taxon>Thermotogati</taxon>
        <taxon>Thermotogota</taxon>
        <taxon>Thermotogae</taxon>
        <taxon>Kosmotogales</taxon>
        <taxon>Kosmotogaceae</taxon>
        <taxon>Mesotoga</taxon>
    </lineage>
</organism>
<evidence type="ECO:0000313" key="5">
    <source>
        <dbReference type="Proteomes" id="UP000054092"/>
    </source>
</evidence>
<keyword evidence="1" id="KW-0443">Lipid metabolism</keyword>
<dbReference type="PATRIC" id="fig|1184387.3.peg.1773"/>
<dbReference type="PROSITE" id="PS51635">
    <property type="entry name" value="PNPLA"/>
    <property type="match status" value="1"/>
</dbReference>
<dbReference type="SUPFAM" id="SSF52151">
    <property type="entry name" value="FabD/lysophospholipase-like"/>
    <property type="match status" value="1"/>
</dbReference>
<dbReference type="EMBL" id="LGGP01000245">
    <property type="protein sequence ID" value="KUK79702.1"/>
    <property type="molecule type" value="Genomic_DNA"/>
</dbReference>
<feature type="domain" description="PNPLA" evidence="3">
    <location>
        <begin position="1"/>
        <end position="53"/>
    </location>
</feature>
<protein>
    <submittedName>
        <fullName evidence="4">Patatin</fullName>
    </submittedName>
</protein>
<name>A0A117M1X9_9BACT</name>
<evidence type="ECO:0000256" key="1">
    <source>
        <dbReference type="ARBA" id="ARBA00023098"/>
    </source>
</evidence>
<dbReference type="AlphaFoldDB" id="A0A117M1X9"/>
<dbReference type="Pfam" id="PF01734">
    <property type="entry name" value="Patatin"/>
    <property type="match status" value="1"/>
</dbReference>
<dbReference type="GO" id="GO:0006629">
    <property type="term" value="P:lipid metabolic process"/>
    <property type="evidence" value="ECO:0007669"/>
    <property type="project" value="UniProtKB-KW"/>
</dbReference>
<gene>
    <name evidence="4" type="ORF">XD94_1315</name>
</gene>
<dbReference type="Proteomes" id="UP000054092">
    <property type="component" value="Unassembled WGS sequence"/>
</dbReference>
<proteinExistence type="predicted"/>
<dbReference type="InterPro" id="IPR016035">
    <property type="entry name" value="Acyl_Trfase/lysoPLipase"/>
</dbReference>
<evidence type="ECO:0000256" key="2">
    <source>
        <dbReference type="PROSITE-ProRule" id="PRU01161"/>
    </source>
</evidence>
<accession>A0A117M1X9</accession>
<feature type="short sequence motif" description="DGA/G" evidence="2">
    <location>
        <begin position="40"/>
        <end position="42"/>
    </location>
</feature>
<evidence type="ECO:0000259" key="3">
    <source>
        <dbReference type="PROSITE" id="PS51635"/>
    </source>
</evidence>
<evidence type="ECO:0000313" key="4">
    <source>
        <dbReference type="EMBL" id="KUK79702.1"/>
    </source>
</evidence>
<reference evidence="5" key="1">
    <citation type="journal article" date="2015" name="MBio">
        <title>Genome-Resolved Metagenomic Analysis Reveals Roles for Candidate Phyla and Other Microbial Community Members in Biogeochemical Transformations in Oil Reservoirs.</title>
        <authorList>
            <person name="Hu P."/>
            <person name="Tom L."/>
            <person name="Singh A."/>
            <person name="Thomas B.C."/>
            <person name="Baker B.J."/>
            <person name="Piceno Y.M."/>
            <person name="Andersen G.L."/>
            <person name="Banfield J.F."/>
        </authorList>
    </citation>
    <scope>NUCLEOTIDE SEQUENCE [LARGE SCALE GENOMIC DNA]</scope>
</reference>
<dbReference type="InterPro" id="IPR002641">
    <property type="entry name" value="PNPLA_dom"/>
</dbReference>